<organism evidence="6 7">
    <name type="scientific">Maribacter cobaltidurans</name>
    <dbReference type="NCBI Taxonomy" id="1178778"/>
    <lineage>
        <taxon>Bacteria</taxon>
        <taxon>Pseudomonadati</taxon>
        <taxon>Bacteroidota</taxon>
        <taxon>Flavobacteriia</taxon>
        <taxon>Flavobacteriales</taxon>
        <taxon>Flavobacteriaceae</taxon>
        <taxon>Maribacter</taxon>
    </lineage>
</organism>
<dbReference type="InterPro" id="IPR036188">
    <property type="entry name" value="FAD/NAD-bd_sf"/>
</dbReference>
<dbReference type="RefSeq" id="WP_272651222.1">
    <property type="nucleotide sequence ID" value="NZ_JAZDDG010000004.1"/>
</dbReference>
<evidence type="ECO:0000313" key="7">
    <source>
        <dbReference type="Proteomes" id="UP001356308"/>
    </source>
</evidence>
<evidence type="ECO:0000256" key="4">
    <source>
        <dbReference type="ARBA" id="ARBA00023002"/>
    </source>
</evidence>
<protein>
    <submittedName>
        <fullName evidence="6">FAD-binding oxidoreductase</fullName>
        <ecNumber evidence="6">1.-.-.-</ecNumber>
    </submittedName>
</protein>
<accession>A0ABU7IUQ7</accession>
<dbReference type="GO" id="GO:0016491">
    <property type="term" value="F:oxidoreductase activity"/>
    <property type="evidence" value="ECO:0007669"/>
    <property type="project" value="UniProtKB-KW"/>
</dbReference>
<dbReference type="Pfam" id="PF01266">
    <property type="entry name" value="DAO"/>
    <property type="match status" value="1"/>
</dbReference>
<dbReference type="InterPro" id="IPR006076">
    <property type="entry name" value="FAD-dep_OxRdtase"/>
</dbReference>
<name>A0ABU7IUQ7_9FLAO</name>
<dbReference type="EMBL" id="JAZDDG010000004">
    <property type="protein sequence ID" value="MEE1976526.1"/>
    <property type="molecule type" value="Genomic_DNA"/>
</dbReference>
<evidence type="ECO:0000256" key="3">
    <source>
        <dbReference type="ARBA" id="ARBA00022630"/>
    </source>
</evidence>
<feature type="domain" description="FAD dependent oxidoreductase" evidence="5">
    <location>
        <begin position="3"/>
        <end position="325"/>
    </location>
</feature>
<keyword evidence="3" id="KW-0285">Flavoprotein</keyword>
<dbReference type="Proteomes" id="UP001356308">
    <property type="component" value="Unassembled WGS sequence"/>
</dbReference>
<dbReference type="SUPFAM" id="SSF51971">
    <property type="entry name" value="Nucleotide-binding domain"/>
    <property type="match status" value="1"/>
</dbReference>
<evidence type="ECO:0000256" key="2">
    <source>
        <dbReference type="ARBA" id="ARBA00009410"/>
    </source>
</evidence>
<comment type="cofactor">
    <cofactor evidence="1">
        <name>FAD</name>
        <dbReference type="ChEBI" id="CHEBI:57692"/>
    </cofactor>
</comment>
<gene>
    <name evidence="6" type="ORF">V1I91_10630</name>
</gene>
<sequence>MLDYIVVGLGLAGAAFCETLKKNKKNFLVISDDSQTSSKVAGGLSNPVILKRFTLAWKADMLMPVSRKFYEELEKELNNDLIVDQPILRKFSSSEEQNLWFEASDKIFLRDYLSSDLVRNNNKALNAPFDFGKLNGAYRLKTETFLNAFRKRLIASGNFINETFDYDDLNIKDAAVSYRNISAKKIVFAEGFGLEKNPYFNYLPMQGLKGEYILIESKELKESKAIKSSVFVIPFDKNLYLVGANYDPKDKDNEPSEDTKQELVGKLNKVVNCSYQVVGQVAGVRPTVKDRRPLMGSHPKYPHLSVLNGFGSHGVMIAPWAAQELFSYLEEGKKLIKEVDIQRFSNLQEN</sequence>
<evidence type="ECO:0000256" key="1">
    <source>
        <dbReference type="ARBA" id="ARBA00001974"/>
    </source>
</evidence>
<keyword evidence="4 6" id="KW-0560">Oxidoreductase</keyword>
<dbReference type="Gene3D" id="3.50.50.60">
    <property type="entry name" value="FAD/NAD(P)-binding domain"/>
    <property type="match status" value="1"/>
</dbReference>
<evidence type="ECO:0000313" key="6">
    <source>
        <dbReference type="EMBL" id="MEE1976526.1"/>
    </source>
</evidence>
<dbReference type="Gene3D" id="3.30.9.10">
    <property type="entry name" value="D-Amino Acid Oxidase, subunit A, domain 2"/>
    <property type="match status" value="1"/>
</dbReference>
<proteinExistence type="inferred from homology"/>
<evidence type="ECO:0000259" key="5">
    <source>
        <dbReference type="Pfam" id="PF01266"/>
    </source>
</evidence>
<dbReference type="PANTHER" id="PTHR13847:SF286">
    <property type="entry name" value="D-AMINO ACID DEHYDROGENASE"/>
    <property type="match status" value="1"/>
</dbReference>
<comment type="caution">
    <text evidence="6">The sequence shown here is derived from an EMBL/GenBank/DDBJ whole genome shotgun (WGS) entry which is preliminary data.</text>
</comment>
<dbReference type="PANTHER" id="PTHR13847">
    <property type="entry name" value="SARCOSINE DEHYDROGENASE-RELATED"/>
    <property type="match status" value="1"/>
</dbReference>
<dbReference type="EC" id="1.-.-.-" evidence="6"/>
<keyword evidence="7" id="KW-1185">Reference proteome</keyword>
<comment type="similarity">
    <text evidence="2">Belongs to the DadA oxidoreductase family.</text>
</comment>
<reference evidence="6 7" key="1">
    <citation type="submission" date="2024-01" db="EMBL/GenBank/DDBJ databases">
        <title>Maribacter spp. originated from different algae showed divergent polysaccharides utilization ability.</title>
        <authorList>
            <person name="Wang H."/>
            <person name="Wu Y."/>
        </authorList>
    </citation>
    <scope>NUCLEOTIDE SEQUENCE [LARGE SCALE GENOMIC DNA]</scope>
    <source>
        <strain evidence="6 7">PR1</strain>
    </source>
</reference>